<evidence type="ECO:0000259" key="4">
    <source>
        <dbReference type="Pfam" id="PF20434"/>
    </source>
</evidence>
<feature type="region of interest" description="Disordered" evidence="2">
    <location>
        <begin position="103"/>
        <end position="124"/>
    </location>
</feature>
<keyword evidence="1" id="KW-0378">Hydrolase</keyword>
<comment type="caution">
    <text evidence="5">The sequence shown here is derived from an EMBL/GenBank/DDBJ whole genome shotgun (WGS) entry which is preliminary data.</text>
</comment>
<dbReference type="InterPro" id="IPR001375">
    <property type="entry name" value="Peptidase_S9_cat"/>
</dbReference>
<dbReference type="GO" id="GO:0006508">
    <property type="term" value="P:proteolysis"/>
    <property type="evidence" value="ECO:0007669"/>
    <property type="project" value="InterPro"/>
</dbReference>
<dbReference type="GO" id="GO:0008236">
    <property type="term" value="F:serine-type peptidase activity"/>
    <property type="evidence" value="ECO:0007669"/>
    <property type="project" value="InterPro"/>
</dbReference>
<reference evidence="5 6" key="1">
    <citation type="submission" date="2017-03" db="EMBL/GenBank/DDBJ databases">
        <authorList>
            <person name="Safronova V.I."/>
            <person name="Sazanova A.L."/>
            <person name="Chirak E.R."/>
        </authorList>
    </citation>
    <scope>NUCLEOTIDE SEQUENCE [LARGE SCALE GENOMIC DNA]</scope>
    <source>
        <strain evidence="5 6">Opo-243</strain>
    </source>
</reference>
<dbReference type="EMBL" id="MZXW01000033">
    <property type="protein sequence ID" value="RXT42793.1"/>
    <property type="molecule type" value="Genomic_DNA"/>
</dbReference>
<evidence type="ECO:0000313" key="5">
    <source>
        <dbReference type="EMBL" id="RXT42793.1"/>
    </source>
</evidence>
<feature type="domain" description="BD-FAE-like" evidence="4">
    <location>
        <begin position="131"/>
        <end position="242"/>
    </location>
</feature>
<evidence type="ECO:0000259" key="3">
    <source>
        <dbReference type="Pfam" id="PF00326"/>
    </source>
</evidence>
<feature type="domain" description="Peptidase S9 prolyl oligopeptidase catalytic" evidence="3">
    <location>
        <begin position="248"/>
        <end position="319"/>
    </location>
</feature>
<dbReference type="InterPro" id="IPR029058">
    <property type="entry name" value="AB_hydrolase_fold"/>
</dbReference>
<dbReference type="Gene3D" id="3.40.50.1820">
    <property type="entry name" value="alpha/beta hydrolase"/>
    <property type="match status" value="1"/>
</dbReference>
<dbReference type="InterPro" id="IPR049492">
    <property type="entry name" value="BD-FAE-like_dom"/>
</dbReference>
<keyword evidence="6" id="KW-1185">Reference proteome</keyword>
<dbReference type="AlphaFoldDB" id="A0A4Q1UW51"/>
<sequence length="320" mass="33718">MPGLNRSGSIECTGGLLMDFRLGLLVPTILLSVLSVSPAFGGETSPGPVEYQYSQAIEPTFSDLPYATQSPSQKLDLYLPVVKNGPAPLVIWIHGGGFRVGDKSSMPRRNFGPAPKPKGPDGPYQIQVPDVAALTREGYAVASLNYRLLRRPGDHFVDFARPAVQDGKAAVRFLRANAALYGLDPGKFAVWGNSAGGFIAAMLAATGDDPTIFDDPALGDPGISGAIQAAVIWYGAIEVGDLSIAHYISAAKLIPPVLIANGDADTSVPVVEAIRLNDQLLKKGAKSTLTILSGAGHEDPAFMATQMLPTFKFLDAAFGR</sequence>
<dbReference type="PANTHER" id="PTHR48081">
    <property type="entry name" value="AB HYDROLASE SUPERFAMILY PROTEIN C4A8.06C"/>
    <property type="match status" value="1"/>
</dbReference>
<accession>A0A4Q1UW51</accession>
<dbReference type="InterPro" id="IPR050300">
    <property type="entry name" value="GDXG_lipolytic_enzyme"/>
</dbReference>
<dbReference type="Proteomes" id="UP000290819">
    <property type="component" value="Unassembled WGS sequence"/>
</dbReference>
<dbReference type="Pfam" id="PF20434">
    <property type="entry name" value="BD-FAE"/>
    <property type="match status" value="2"/>
</dbReference>
<evidence type="ECO:0008006" key="7">
    <source>
        <dbReference type="Google" id="ProtNLM"/>
    </source>
</evidence>
<protein>
    <recommendedName>
        <fullName evidence="7">Alpha/beta hydrolase</fullName>
    </recommendedName>
</protein>
<organism evidence="5 6">
    <name type="scientific">Bradyrhizobium betae</name>
    <dbReference type="NCBI Taxonomy" id="244734"/>
    <lineage>
        <taxon>Bacteria</taxon>
        <taxon>Pseudomonadati</taxon>
        <taxon>Pseudomonadota</taxon>
        <taxon>Alphaproteobacteria</taxon>
        <taxon>Hyphomicrobiales</taxon>
        <taxon>Nitrobacteraceae</taxon>
        <taxon>Bradyrhizobium</taxon>
    </lineage>
</organism>
<dbReference type="Pfam" id="PF00326">
    <property type="entry name" value="Peptidase_S9"/>
    <property type="match status" value="1"/>
</dbReference>
<dbReference type="PANTHER" id="PTHR48081:SF13">
    <property type="entry name" value="ALPHA_BETA HYDROLASE"/>
    <property type="match status" value="1"/>
</dbReference>
<proteinExistence type="predicted"/>
<dbReference type="OrthoDB" id="9771666at2"/>
<evidence type="ECO:0000313" key="6">
    <source>
        <dbReference type="Proteomes" id="UP000290819"/>
    </source>
</evidence>
<feature type="domain" description="BD-FAE-like" evidence="4">
    <location>
        <begin position="75"/>
        <end position="106"/>
    </location>
</feature>
<evidence type="ECO:0000256" key="1">
    <source>
        <dbReference type="ARBA" id="ARBA00022801"/>
    </source>
</evidence>
<dbReference type="SUPFAM" id="SSF53474">
    <property type="entry name" value="alpha/beta-Hydrolases"/>
    <property type="match status" value="1"/>
</dbReference>
<evidence type="ECO:0000256" key="2">
    <source>
        <dbReference type="SAM" id="MobiDB-lite"/>
    </source>
</evidence>
<gene>
    <name evidence="5" type="ORF">B5V03_24850</name>
</gene>
<name>A0A4Q1UW51_9BRAD</name>